<protein>
    <recommendedName>
        <fullName evidence="1">Helix-turn-helix domain-containing protein</fullName>
    </recommendedName>
</protein>
<dbReference type="AlphaFoldDB" id="A0A179BUR0"/>
<sequence>MAEVLTVTSAKMTIPADPLLIAINAYRDGLAAYDATPDDLPEGTEEDLFAALVLGPDAALTNWRSPATSHEAALEAISLAEREKAIFKESPVADAMEAAAIGYWKNASGSFAEPHAPIDAPALVSLEDLSPDMCLTAPEAAAYLRISDVTLARWRSGKRGPIYSKAGGKVLYRVSALIDFVAKNERKGTRSVK</sequence>
<feature type="domain" description="Helix-turn-helix" evidence="1">
    <location>
        <begin position="135"/>
        <end position="184"/>
    </location>
</feature>
<name>A0A179BUR0_RHILE</name>
<gene>
    <name evidence="2" type="ORF">A4U53_19660</name>
</gene>
<evidence type="ECO:0000259" key="1">
    <source>
        <dbReference type="Pfam" id="PF12728"/>
    </source>
</evidence>
<reference evidence="2" key="1">
    <citation type="submission" date="2016-04" db="EMBL/GenBank/DDBJ databases">
        <title>Fast-growing isolate from the root nodules of Vavilovia formosa.</title>
        <authorList>
            <person name="Kimeklis A."/>
            <person name="Safronova V."/>
            <person name="Belimov A."/>
            <person name="Andronov E."/>
        </authorList>
    </citation>
    <scope>NUCLEOTIDE SEQUENCE [LARGE SCALE GENOMIC DNA]</scope>
    <source>
        <strain evidence="2">Vaf-46</strain>
    </source>
</reference>
<dbReference type="RefSeq" id="WP_064247239.1">
    <property type="nucleotide sequence ID" value="NZ_CAXURF020000001.1"/>
</dbReference>
<dbReference type="SUPFAM" id="SSF46955">
    <property type="entry name" value="Putative DNA-binding domain"/>
    <property type="match status" value="1"/>
</dbReference>
<dbReference type="InterPro" id="IPR009061">
    <property type="entry name" value="DNA-bd_dom_put_sf"/>
</dbReference>
<evidence type="ECO:0000313" key="2">
    <source>
        <dbReference type="EMBL" id="OAP94824.1"/>
    </source>
</evidence>
<organism evidence="2">
    <name type="scientific">Rhizobium leguminosarum</name>
    <dbReference type="NCBI Taxonomy" id="384"/>
    <lineage>
        <taxon>Bacteria</taxon>
        <taxon>Pseudomonadati</taxon>
        <taxon>Pseudomonadota</taxon>
        <taxon>Alphaproteobacteria</taxon>
        <taxon>Hyphomicrobiales</taxon>
        <taxon>Rhizobiaceae</taxon>
        <taxon>Rhizobium/Agrobacterium group</taxon>
        <taxon>Rhizobium</taxon>
    </lineage>
</organism>
<dbReference type="InterPro" id="IPR041657">
    <property type="entry name" value="HTH_17"/>
</dbReference>
<accession>A0A179BUR0</accession>
<proteinExistence type="predicted"/>
<dbReference type="EMBL" id="LWBS01000154">
    <property type="protein sequence ID" value="OAP94824.1"/>
    <property type="molecule type" value="Genomic_DNA"/>
</dbReference>
<comment type="caution">
    <text evidence="2">The sequence shown here is derived from an EMBL/GenBank/DDBJ whole genome shotgun (WGS) entry which is preliminary data.</text>
</comment>
<dbReference type="Pfam" id="PF12728">
    <property type="entry name" value="HTH_17"/>
    <property type="match status" value="1"/>
</dbReference>